<evidence type="ECO:0000313" key="5">
    <source>
        <dbReference type="EMBL" id="SOE52308.1"/>
    </source>
</evidence>
<dbReference type="SUPFAM" id="SSF81296">
    <property type="entry name" value="E set domains"/>
    <property type="match status" value="1"/>
</dbReference>
<dbReference type="Pfam" id="PF20254">
    <property type="entry name" value="DMFA2_C"/>
    <property type="match status" value="1"/>
</dbReference>
<keyword evidence="6" id="KW-1185">Reference proteome</keyword>
<sequence length="1880" mass="191603">MASFPARRPLSMIRQPAASVSPAPRSRVARFAVATAAIFGLVASLLIGVTAEPADAAVDPCGLASNRIVCENSKPGTDPVIWDIRGAGDPTIQGFGTDISVNVGATIGFKVSTPAPSYRLDIYRTGYYQGLGARFITTVSPSATLPQSQPPCASEAATGLTDCGNWGISASWAVPSTAVSGVYIAVLHRNDTGGESHIIFVVRDDASRSDVLFQTSDPTWQAYNTYGGSSFYQGGAASRAYKLSYNRPFATREGVTARDFYFSSEFAQVQFLEQNGYDLTYAAGVDTDRNGSLLLNHRVFLSVGHDEYWSTGQRANVETARDAGVNLQFLSGNEVYWHTRYEASTVDPTSNGYRTLVSYKETWSNAKLDPSSTWTGTWRDPRFASPSAGAGRPENALTGSMYRSNDDDLPITVTADQGKTRLWRGTSLTSLAAGASQPLAPHTVGYESNEVVDNGFSPAGLVTLSTTVGPSPQILQDFGSTVAPGTTTHNLTLYRAPSGALVFGAGTIQWAWGLTQNHDGAGAPADPRMQQAQVNILADMSAQPLTLMSGLVAALRSSDVTAPTVTIVAPASNTTPVNGEVVTVSGTAQDVGGVVAGVEVSTDGGTAWHRATGTSMWSYSYSQSGLGAQATKVRATDDSANTSLPTTLPLAVTGPASVFGAETPLVIDSADPSPTELGLTFTPDVNGFVTGVRFYKSAANGGNHSGSLWSATGALLARVTFTNETASGWQTAQFSNAVSATAGQKYTVSYTAPSGRYSSGSYYWTYWSRLSPPLSVPHAYGAASPGVFGNPGTYPTSSYRDTNYYVDVLFSTQNVTPLSVSSRYPLADSTCAGTATAVTAWLAGTVTPSTVSLSLRTASGSSVAGSSTFDAGTAKVTLTPTTALAPGTAYTATITATGAAGGLTTGQTWTFTTAAAGNAASCPTSIFSTSTVPVVPLVSDSPVTLGVTFNSSSDGSIVGMRFFKGSKNTATHTGTLWSSTGTSLATATFVGESASGWQSVYFSQPVAITAGTKYVASYRSTSGNYSTTTAIFGQAYQSGFLTVPASGAVYGYSDGFPSSPSSTNYFVDVLFAPPGGSGTPLPMVTSSIPAAGAAGVATSTTISAVLSTSPVTVPSIAVSAGTVAVAGATTYTASTSTLTFTPTAPLAAGTTYSAVVASGSIPLAGGSWSFTTAGSAPTGTSYSLISGLPVTESSTDASAVELGMAFTASQAGTVTQIRFFKGAGNTGTHRGSVWSSTGTRLASVTFTGETATGWQTATLASPLALTAGTTYIVSYFAPVGRYSVTANYFSVAKTSGPLTATATTNGRYVYGSTGGFPTASYQATNYFVDVTFVTSTPVPVSVVSMTPTPAAVGVPTSTSVTAVMSGDSTTGTPAITLTGPGGAVAGTSAYSSATKTVSFVPSVVLAESTAYAATVSVGATVVNGGTWTFTTGVTTAPSSQYSLISGTPTIAANSDTSAVELGMAFSASQAGSVTAIRFYKGTGNTGTHTGSLWSTSGARLASVTFSGETASGWQTATLSTPYGLSAGTTYIVSYLAPNGGYSSTPSYFTAARTSGPLTADTSNGRYLYGAAGGMPASVWNSTNYFVDIVFAPATTSTLATMPAPVSATTSTLATMPAPATTPVPTASDVTVGVVSPAAGATDVAPTISIAAAVSGADAATASIAVTSSTSAVPGTSTYSVDSGRVTFTPTVPLGWLTGYTATVSSGSTQIGSSWSFTTTTVPVTVTAQSIFAADAMPANVNWNDTATIQVGTRFSTSVVGTVTTIRFYKGPTNTGTHTGYLWSATGMLLATVSFSGESASGWQQASLSTPVILEPGLEYRVGLLSTTGMYSVDLNGLGTAMTRGSLSTPANGGAYVSGNAFLSTTSAHNYWVDVAFVPMS</sequence>
<feature type="domain" description="DUF4082" evidence="3">
    <location>
        <begin position="933"/>
        <end position="1067"/>
    </location>
</feature>
<protein>
    <submittedName>
        <fullName evidence="5">Ig-like domain-containing protein</fullName>
    </submittedName>
</protein>
<feature type="domain" description="DUF4082" evidence="3">
    <location>
        <begin position="662"/>
        <end position="806"/>
    </location>
</feature>
<dbReference type="RefSeq" id="WP_229671320.1">
    <property type="nucleotide sequence ID" value="NZ_BMLC01000002.1"/>
</dbReference>
<keyword evidence="1" id="KW-0732">Signal</keyword>
<dbReference type="Gene3D" id="2.60.40.650">
    <property type="match status" value="1"/>
</dbReference>
<feature type="domain" description="SbsA Ig-like" evidence="2">
    <location>
        <begin position="1082"/>
        <end position="1172"/>
    </location>
</feature>
<dbReference type="InterPro" id="IPR046540">
    <property type="entry name" value="DMFA2_C"/>
</dbReference>
<dbReference type="Pfam" id="PF13313">
    <property type="entry name" value="DUF4082"/>
    <property type="match status" value="5"/>
</dbReference>
<evidence type="ECO:0000259" key="2">
    <source>
        <dbReference type="Pfam" id="PF13205"/>
    </source>
</evidence>
<feature type="domain" description="DUF4082" evidence="3">
    <location>
        <begin position="1735"/>
        <end position="1872"/>
    </location>
</feature>
<evidence type="ECO:0000313" key="6">
    <source>
        <dbReference type="Proteomes" id="UP000219440"/>
    </source>
</evidence>
<evidence type="ECO:0000259" key="4">
    <source>
        <dbReference type="Pfam" id="PF20254"/>
    </source>
</evidence>
<feature type="domain" description="SbsA Ig-like" evidence="2">
    <location>
        <begin position="1339"/>
        <end position="1431"/>
    </location>
</feature>
<proteinExistence type="predicted"/>
<feature type="domain" description="DUF4082" evidence="3">
    <location>
        <begin position="1189"/>
        <end position="1328"/>
    </location>
</feature>
<dbReference type="Proteomes" id="UP000219440">
    <property type="component" value="Unassembled WGS sequence"/>
</dbReference>
<evidence type="ECO:0000256" key="1">
    <source>
        <dbReference type="ARBA" id="ARBA00022729"/>
    </source>
</evidence>
<reference evidence="5 6" key="1">
    <citation type="submission" date="2017-09" db="EMBL/GenBank/DDBJ databases">
        <authorList>
            <person name="Ehlers B."/>
            <person name="Leendertz F.H."/>
        </authorList>
    </citation>
    <scope>NUCLEOTIDE SEQUENCE [LARGE SCALE GENOMIC DNA]</scope>
    <source>
        <strain evidence="5 6">CGMCC 1.05381</strain>
    </source>
</reference>
<feature type="domain" description="SbsA Ig-like" evidence="2">
    <location>
        <begin position="815"/>
        <end position="913"/>
    </location>
</feature>
<dbReference type="Pfam" id="PF13205">
    <property type="entry name" value="Big_5"/>
    <property type="match status" value="4"/>
</dbReference>
<accession>A0A2C8YP97</accession>
<gene>
    <name evidence="5" type="ORF">SAMN06296378_0439</name>
</gene>
<organism evidence="5 6">
    <name type="scientific">Salinibacterium xinjiangense</name>
    <dbReference type="NCBI Taxonomy" id="386302"/>
    <lineage>
        <taxon>Bacteria</taxon>
        <taxon>Bacillati</taxon>
        <taxon>Actinomycetota</taxon>
        <taxon>Actinomycetes</taxon>
        <taxon>Micrococcales</taxon>
        <taxon>Microbacteriaceae</taxon>
        <taxon>Salinibacterium</taxon>
    </lineage>
</organism>
<dbReference type="EMBL" id="OCST01000001">
    <property type="protein sequence ID" value="SOE52308.1"/>
    <property type="molecule type" value="Genomic_DNA"/>
</dbReference>
<evidence type="ECO:0000259" key="3">
    <source>
        <dbReference type="Pfam" id="PF13313"/>
    </source>
</evidence>
<feature type="domain" description="DUF4082" evidence="3">
    <location>
        <begin position="1447"/>
        <end position="1586"/>
    </location>
</feature>
<name>A0A2C8YP97_9MICO</name>
<dbReference type="InterPro" id="IPR025141">
    <property type="entry name" value="DUF4082"/>
</dbReference>
<dbReference type="InterPro" id="IPR032812">
    <property type="entry name" value="SbsA_Ig"/>
</dbReference>
<feature type="domain" description="N,N-dimethylformamidase beta subunit-like C-terminal" evidence="4">
    <location>
        <begin position="120"/>
        <end position="517"/>
    </location>
</feature>
<dbReference type="Pfam" id="PF17957">
    <property type="entry name" value="Big_7"/>
    <property type="match status" value="1"/>
</dbReference>
<dbReference type="InterPro" id="IPR014756">
    <property type="entry name" value="Ig_E-set"/>
</dbReference>
<feature type="domain" description="SbsA Ig-like" evidence="2">
    <location>
        <begin position="1629"/>
        <end position="1718"/>
    </location>
</feature>